<organism evidence="1 2">
    <name type="scientific">Herpetosiphon gulosus</name>
    <dbReference type="NCBI Taxonomy" id="1973496"/>
    <lineage>
        <taxon>Bacteria</taxon>
        <taxon>Bacillati</taxon>
        <taxon>Chloroflexota</taxon>
        <taxon>Chloroflexia</taxon>
        <taxon>Herpetosiphonales</taxon>
        <taxon>Herpetosiphonaceae</taxon>
        <taxon>Herpetosiphon</taxon>
    </lineage>
</organism>
<dbReference type="InterPro" id="IPR027417">
    <property type="entry name" value="P-loop_NTPase"/>
</dbReference>
<gene>
    <name evidence="1" type="ORF">Hgul01_02670</name>
</gene>
<dbReference type="SUPFAM" id="SSF52540">
    <property type="entry name" value="P-loop containing nucleoside triphosphate hydrolases"/>
    <property type="match status" value="1"/>
</dbReference>
<name>A0ABP9X0A1_9CHLR</name>
<accession>A0ABP9X0A1</accession>
<evidence type="ECO:0008006" key="3">
    <source>
        <dbReference type="Google" id="ProtNLM"/>
    </source>
</evidence>
<evidence type="ECO:0000313" key="2">
    <source>
        <dbReference type="Proteomes" id="UP001428290"/>
    </source>
</evidence>
<comment type="caution">
    <text evidence="1">The sequence shown here is derived from an EMBL/GenBank/DDBJ whole genome shotgun (WGS) entry which is preliminary data.</text>
</comment>
<dbReference type="Proteomes" id="UP001428290">
    <property type="component" value="Unassembled WGS sequence"/>
</dbReference>
<reference evidence="1 2" key="1">
    <citation type="submission" date="2024-02" db="EMBL/GenBank/DDBJ databases">
        <title>Herpetosiphon gulosus NBRC 112829.</title>
        <authorList>
            <person name="Ichikawa N."/>
            <person name="Katano-Makiyama Y."/>
            <person name="Hidaka K."/>
        </authorList>
    </citation>
    <scope>NUCLEOTIDE SEQUENCE [LARGE SCALE GENOMIC DNA]</scope>
    <source>
        <strain evidence="1 2">NBRC 112829</strain>
    </source>
</reference>
<protein>
    <recommendedName>
        <fullName evidence="3">ATPase AAA-type core domain-containing protein</fullName>
    </recommendedName>
</protein>
<proteinExistence type="predicted"/>
<evidence type="ECO:0000313" key="1">
    <source>
        <dbReference type="EMBL" id="GAA5528867.1"/>
    </source>
</evidence>
<dbReference type="EMBL" id="BAABRU010000008">
    <property type="protein sequence ID" value="GAA5528867.1"/>
    <property type="molecule type" value="Genomic_DNA"/>
</dbReference>
<keyword evidence="2" id="KW-1185">Reference proteome</keyword>
<sequence length="163" mass="18612">MNSRFETAKTQFIKCCVDQPRYRVAWLIGKPLSGKSKLAQELSTILNWHYINYTTTLGYFDSLRLTIASYQPLDFIKAIQSWCMNTQSEVLILDEIDALLACWSNDQRRVWISQIARLTGLPCGLILVSHLVDYTVLGAYIPDNDGRYVVQLGEDNESITTKL</sequence>
<dbReference type="RefSeq" id="WP_345722483.1">
    <property type="nucleotide sequence ID" value="NZ_BAABRU010000008.1"/>
</dbReference>